<feature type="transmembrane region" description="Helical" evidence="2">
    <location>
        <begin position="31"/>
        <end position="48"/>
    </location>
</feature>
<proteinExistence type="predicted"/>
<keyword evidence="5" id="KW-1185">Reference proteome</keyword>
<feature type="transmembrane region" description="Helical" evidence="2">
    <location>
        <begin position="60"/>
        <end position="76"/>
    </location>
</feature>
<evidence type="ECO:0000313" key="4">
    <source>
        <dbReference type="EMBL" id="MBF9070993.1"/>
    </source>
</evidence>
<evidence type="ECO:0000259" key="3">
    <source>
        <dbReference type="SMART" id="SM00460"/>
    </source>
</evidence>
<feature type="compositionally biased region" description="Low complexity" evidence="1">
    <location>
        <begin position="556"/>
        <end position="581"/>
    </location>
</feature>
<feature type="transmembrane region" description="Helical" evidence="2">
    <location>
        <begin position="215"/>
        <end position="233"/>
    </location>
</feature>
<dbReference type="EMBL" id="JADPRT010000010">
    <property type="protein sequence ID" value="MBF9070993.1"/>
    <property type="molecule type" value="Genomic_DNA"/>
</dbReference>
<dbReference type="Pfam" id="PF13559">
    <property type="entry name" value="DUF4129"/>
    <property type="match status" value="1"/>
</dbReference>
<name>A0A931B677_9ACTN</name>
<dbReference type="InterPro" id="IPR025403">
    <property type="entry name" value="TgpA-like_C"/>
</dbReference>
<protein>
    <submittedName>
        <fullName evidence="4">Transglutaminase domain-containing protein</fullName>
    </submittedName>
</protein>
<dbReference type="AlphaFoldDB" id="A0A931B677"/>
<keyword evidence="2" id="KW-0812">Transmembrane</keyword>
<dbReference type="InterPro" id="IPR002931">
    <property type="entry name" value="Transglutaminase-like"/>
</dbReference>
<feature type="region of interest" description="Disordered" evidence="1">
    <location>
        <begin position="551"/>
        <end position="586"/>
    </location>
</feature>
<reference evidence="4" key="1">
    <citation type="submission" date="2020-11" db="EMBL/GenBank/DDBJ databases">
        <title>Isolation and identification of active actinomycetes.</title>
        <authorList>
            <person name="Yu B."/>
        </authorList>
    </citation>
    <scope>NUCLEOTIDE SEQUENCE</scope>
    <source>
        <strain evidence="4">NEAU-YB345</strain>
    </source>
</reference>
<dbReference type="Pfam" id="PF11992">
    <property type="entry name" value="TgpA_N"/>
    <property type="match status" value="1"/>
</dbReference>
<accession>A0A931B677</accession>
<sequence>MNTRTRIALTAAAATVLTALCLFPLVQPTSWLVEATAMLLVITGVGVLTRRFPLARPLTVLLQLLVAVMLLTFFFVRDSAVFGLLPGPGAWRAFGSDLQSGFDDMSHFSTPAPDTVGLRLLLTIAVLTVGLLVDAMAVTYQRVALAGLPLLALYAVGTGIHPHGALWFWFLAATFGFLMLLLAEGRDRVSRWGRIFHGASATAVADSTNPVNATGLRIASLAAVGALIVPVLLPSVGSGVVADLGGGGGSGTGNGVITAVDPMASLAQSLNQTSAVPVLSYRTTASDPADQYLRIVDLDVFNGVAWTTSTHRAVPLPDPLGVPTELSGGIQQQTVETEVTTQPGYVQQWLPMPYPAVNVQVVGDWRWEPEGRTVIGGTDAQNAGGLDYTVTSLSLHPTQDQLRNAGPPPADIARTYLTLPSNLPAVVGQDARAVTANAPTAFDKALALQDWFAHSGGFTYNTNVPVSNTSNALADFLKNKQGFCVHFASTMAAMARLLGIPARVAVGFTPGTEQADGSWLVTTKNAHAWPELYFTGVGWVRFEPTPSIGFEPSFGASTTQPAPGPSSSAQPTAGAGPTAGTHNQGCPIQARREGLCSAATTPGGSVSTGSSAAGSLRLAVWALAGLVVLLLLVPMVWRWRSRRVRLARGPGGLTEQQVLDAWHEMLDTAWDLGIPPDHAETPRRTAERISALGELGPEPSAAAGRLALATEQVLYAPVVTVPLQLRQDVRSVRQGLSARVDRRTRLRAVLLPPSSSRLYRDLPRRVSAEVRRRAAALWSRLRPGGSR</sequence>
<dbReference type="Pfam" id="PF01841">
    <property type="entry name" value="Transglut_core"/>
    <property type="match status" value="1"/>
</dbReference>
<gene>
    <name evidence="4" type="ORF">I2501_23530</name>
</gene>
<comment type="caution">
    <text evidence="4">The sequence shown here is derived from an EMBL/GenBank/DDBJ whole genome shotgun (WGS) entry which is preliminary data.</text>
</comment>
<feature type="transmembrane region" description="Helical" evidence="2">
    <location>
        <begin position="143"/>
        <end position="160"/>
    </location>
</feature>
<dbReference type="SUPFAM" id="SSF54001">
    <property type="entry name" value="Cysteine proteinases"/>
    <property type="match status" value="1"/>
</dbReference>
<dbReference type="InterPro" id="IPR038765">
    <property type="entry name" value="Papain-like_cys_pep_sf"/>
</dbReference>
<feature type="domain" description="Transglutaminase-like" evidence="3">
    <location>
        <begin position="476"/>
        <end position="546"/>
    </location>
</feature>
<dbReference type="InterPro" id="IPR021878">
    <property type="entry name" value="TgpA_N"/>
</dbReference>
<evidence type="ECO:0000313" key="5">
    <source>
        <dbReference type="Proteomes" id="UP000657385"/>
    </source>
</evidence>
<organism evidence="4 5">
    <name type="scientific">Streptacidiphilus fuscans</name>
    <dbReference type="NCBI Taxonomy" id="2789292"/>
    <lineage>
        <taxon>Bacteria</taxon>
        <taxon>Bacillati</taxon>
        <taxon>Actinomycetota</taxon>
        <taxon>Actinomycetes</taxon>
        <taxon>Kitasatosporales</taxon>
        <taxon>Streptomycetaceae</taxon>
        <taxon>Streptacidiphilus</taxon>
    </lineage>
</organism>
<dbReference type="PANTHER" id="PTHR42736:SF1">
    <property type="entry name" value="PROTEIN-GLUTAMINE GAMMA-GLUTAMYLTRANSFERASE"/>
    <property type="match status" value="1"/>
</dbReference>
<dbReference type="RefSeq" id="WP_196196159.1">
    <property type="nucleotide sequence ID" value="NZ_JADPRT010000010.1"/>
</dbReference>
<keyword evidence="2" id="KW-0472">Membrane</keyword>
<dbReference type="SMART" id="SM00460">
    <property type="entry name" value="TGc"/>
    <property type="match status" value="1"/>
</dbReference>
<dbReference type="PANTHER" id="PTHR42736">
    <property type="entry name" value="PROTEIN-GLUTAMINE GAMMA-GLUTAMYLTRANSFERASE"/>
    <property type="match status" value="1"/>
</dbReference>
<dbReference type="InterPro" id="IPR052901">
    <property type="entry name" value="Bact_TGase-like"/>
</dbReference>
<evidence type="ECO:0000256" key="1">
    <source>
        <dbReference type="SAM" id="MobiDB-lite"/>
    </source>
</evidence>
<feature type="transmembrane region" description="Helical" evidence="2">
    <location>
        <begin position="618"/>
        <end position="637"/>
    </location>
</feature>
<feature type="transmembrane region" description="Helical" evidence="2">
    <location>
        <begin position="116"/>
        <end position="136"/>
    </location>
</feature>
<evidence type="ECO:0000256" key="2">
    <source>
        <dbReference type="SAM" id="Phobius"/>
    </source>
</evidence>
<dbReference type="Proteomes" id="UP000657385">
    <property type="component" value="Unassembled WGS sequence"/>
</dbReference>
<keyword evidence="2" id="KW-1133">Transmembrane helix</keyword>
<dbReference type="Gene3D" id="3.10.620.30">
    <property type="match status" value="1"/>
</dbReference>
<feature type="transmembrane region" description="Helical" evidence="2">
    <location>
        <begin position="166"/>
        <end position="183"/>
    </location>
</feature>